<reference evidence="1 2" key="3">
    <citation type="submission" date="2008-05" db="EMBL/GenBank/DDBJ databases">
        <authorList>
            <person name="Fulton L."/>
            <person name="Clifton S."/>
            <person name="Fulton B."/>
            <person name="Xu J."/>
            <person name="Minx P."/>
            <person name="Pepin K.H."/>
            <person name="Johnson M."/>
            <person name="Thiruvilangam P."/>
            <person name="Bhonagiri V."/>
            <person name="Nash W.E."/>
            <person name="Mardis E.R."/>
            <person name="Wilson R.K."/>
        </authorList>
    </citation>
    <scope>NUCLEOTIDE SEQUENCE [LARGE SCALE GENOMIC DNA]</scope>
    <source>
        <strain evidence="1 2">ATCC 25827</strain>
    </source>
</reference>
<comment type="caution">
    <text evidence="1">The sequence shown here is derived from an EMBL/GenBank/DDBJ whole genome shotgun (WGS) entry which is preliminary data.</text>
</comment>
<evidence type="ECO:0000313" key="1">
    <source>
        <dbReference type="EMBL" id="EDU59360.1"/>
    </source>
</evidence>
<protein>
    <submittedName>
        <fullName evidence="1">Uncharacterized protein</fullName>
    </submittedName>
</protein>
<reference evidence="2" key="2">
    <citation type="submission" date="2008-04" db="EMBL/GenBank/DDBJ databases">
        <title>Draft genome sequence of Providencia stuartii(ATCC 25827).</title>
        <authorList>
            <person name="Sudarsanam P."/>
            <person name="Ley R."/>
            <person name="Guruge J."/>
            <person name="Turnbaugh P.J."/>
            <person name="Mahowald M."/>
            <person name="Liep D."/>
            <person name="Gordon J."/>
        </authorList>
    </citation>
    <scope>NUCLEOTIDE SEQUENCE [LARGE SCALE GENOMIC DNA]</scope>
    <source>
        <strain evidence="2">ATCC 25827</strain>
    </source>
</reference>
<dbReference type="EMBL" id="ABJD02000101">
    <property type="protein sequence ID" value="EDU59360.1"/>
    <property type="molecule type" value="Genomic_DNA"/>
</dbReference>
<dbReference type="RefSeq" id="WP_004919673.1">
    <property type="nucleotide sequence ID" value="NZ_DS607663.1"/>
</dbReference>
<gene>
    <name evidence="1" type="ORF">PROSTU_02549</name>
</gene>
<dbReference type="AlphaFoldDB" id="A0AA86YLT4"/>
<accession>A0AA86YLT4</accession>
<name>A0AA86YLT4_PROST</name>
<reference evidence="2" key="1">
    <citation type="submission" date="2008-04" db="EMBL/GenBank/DDBJ databases">
        <title>Draft genome sequence of Providencia stuartii (ATCC 25827).</title>
        <authorList>
            <person name="Sudarsanam P."/>
            <person name="Ley R."/>
            <person name="Guruge J."/>
            <person name="Turnbaugh P.J."/>
            <person name="Mahowald M."/>
            <person name="Liep D."/>
            <person name="Gordon J."/>
        </authorList>
    </citation>
    <scope>NUCLEOTIDE SEQUENCE [LARGE SCALE GENOMIC DNA]</scope>
    <source>
        <strain evidence="2">ATCC 25827</strain>
    </source>
</reference>
<evidence type="ECO:0000313" key="2">
    <source>
        <dbReference type="Proteomes" id="UP000004506"/>
    </source>
</evidence>
<proteinExistence type="predicted"/>
<sequence length="308" mass="33905">MAGHSKPKNRTGYSAINTEMCERVLVTLLTTFGTMKGTLRLIGGLVPRYLTPEQPPMIPEHFGTTDVDIVLNLQVIADGENYASLHDQLVEKGFRKNSEKNSWRWEFPIPDGSSILVEFLQGTSVDGKPGRSVPIDGEGVSALVIPFAEISHDWYREIEITATLFGANGVENAGISIETIRFADEVAFILLKAISFDNRKEPKDAADLIHVMRYAGKPNEIAAKFLNRIESGEHQEAISTGLAALQKCFAEGNGDIEGYTLAGPVLYGQFMHGDDPTLEDERLREQRFAAGLVTEILRIIRKGSSVSQ</sequence>
<dbReference type="Proteomes" id="UP000004506">
    <property type="component" value="Unassembled WGS sequence"/>
</dbReference>
<organism evidence="1 2">
    <name type="scientific">Providencia stuartii ATCC 25827</name>
    <dbReference type="NCBI Taxonomy" id="471874"/>
    <lineage>
        <taxon>Bacteria</taxon>
        <taxon>Pseudomonadati</taxon>
        <taxon>Pseudomonadota</taxon>
        <taxon>Gammaproteobacteria</taxon>
        <taxon>Enterobacterales</taxon>
        <taxon>Morganellaceae</taxon>
        <taxon>Providencia</taxon>
    </lineage>
</organism>